<dbReference type="GO" id="GO:0016491">
    <property type="term" value="F:oxidoreductase activity"/>
    <property type="evidence" value="ECO:0007669"/>
    <property type="project" value="InterPro"/>
</dbReference>
<evidence type="ECO:0000256" key="1">
    <source>
        <dbReference type="ARBA" id="ARBA00001974"/>
    </source>
</evidence>
<dbReference type="PRINTS" id="PR00368">
    <property type="entry name" value="FADPNR"/>
</dbReference>
<accession>A0A1T5BBQ7</accession>
<dbReference type="InterPro" id="IPR016156">
    <property type="entry name" value="FAD/NAD-linked_Rdtase_dimer_sf"/>
</dbReference>
<proteinExistence type="predicted"/>
<dbReference type="Pfam" id="PF07992">
    <property type="entry name" value="Pyr_redox_2"/>
    <property type="match status" value="1"/>
</dbReference>
<evidence type="ECO:0000313" key="7">
    <source>
        <dbReference type="Proteomes" id="UP000243406"/>
    </source>
</evidence>
<dbReference type="Pfam" id="PF18267">
    <property type="entry name" value="Rubredoxin_C"/>
    <property type="match status" value="1"/>
</dbReference>
<keyword evidence="7" id="KW-1185">Reference proteome</keyword>
<name>A0A1T5BBQ7_9FIRM</name>
<sequence length="390" mass="42953">MKIVIIGSSAAAISAAETLRKLNPDIKITMISSDDRLPYYRPMLSHMIGESEYPANFYLKTKEYFQEKNISIILNTKVIGIDKDKKIVTTENNANYEYDKLILCTGSNNFVPPLEGTDKKGVYTIKYASDIENINKNLDKVKKAVIIGGGLLGIEAAWSLLHKNIDVSIVEFSDRLMPRQLDVKASKLVLESATKSGIKFYLGESSKAILGEETVTGVELSSKKILDADMVIISVGVRANLDLPKGCKIDCDRGIMVTKNLKTCDEDIYAAGDNVQIGNSTYGIWPAAMQMGKIAAANVLGDNKEFEGFIPATILKGLEIGVYSAGDIEDKEGRTYEIVEDSNNYKKLVFENDILVGGLLIGETKLSSKIYSALTQKKTKSQIIDENWFV</sequence>
<dbReference type="EMBL" id="FUYN01000003">
    <property type="protein sequence ID" value="SKB44440.1"/>
    <property type="molecule type" value="Genomic_DNA"/>
</dbReference>
<dbReference type="InterPro" id="IPR036188">
    <property type="entry name" value="FAD/NAD-bd_sf"/>
</dbReference>
<dbReference type="InterPro" id="IPR041575">
    <property type="entry name" value="Rubredoxin_C"/>
</dbReference>
<organism evidence="6 7">
    <name type="scientific">Acetoanaerobium noterae</name>
    <dbReference type="NCBI Taxonomy" id="745369"/>
    <lineage>
        <taxon>Bacteria</taxon>
        <taxon>Bacillati</taxon>
        <taxon>Bacillota</taxon>
        <taxon>Clostridia</taxon>
        <taxon>Peptostreptococcales</taxon>
        <taxon>Filifactoraceae</taxon>
        <taxon>Acetoanaerobium</taxon>
    </lineage>
</organism>
<gene>
    <name evidence="6" type="ORF">SAMN02745120_1495</name>
</gene>
<feature type="domain" description="FAD/NAD(P)-binding" evidence="4">
    <location>
        <begin position="1"/>
        <end position="292"/>
    </location>
</feature>
<evidence type="ECO:0000256" key="2">
    <source>
        <dbReference type="ARBA" id="ARBA00022630"/>
    </source>
</evidence>
<feature type="domain" description="NADH-rubredoxin oxidoreductase C-terminal" evidence="5">
    <location>
        <begin position="311"/>
        <end position="378"/>
    </location>
</feature>
<dbReference type="InterPro" id="IPR023753">
    <property type="entry name" value="FAD/NAD-binding_dom"/>
</dbReference>
<evidence type="ECO:0000259" key="4">
    <source>
        <dbReference type="Pfam" id="PF07992"/>
    </source>
</evidence>
<protein>
    <submittedName>
        <fullName evidence="6">Nitrite reductase (NADH) large subunit</fullName>
    </submittedName>
</protein>
<dbReference type="PANTHER" id="PTHR43429:SF3">
    <property type="entry name" value="NITRITE REDUCTASE [NAD(P)H]"/>
    <property type="match status" value="1"/>
</dbReference>
<keyword evidence="3" id="KW-0274">FAD</keyword>
<dbReference type="Gene3D" id="3.50.50.60">
    <property type="entry name" value="FAD/NAD(P)-binding domain"/>
    <property type="match status" value="2"/>
</dbReference>
<evidence type="ECO:0000259" key="5">
    <source>
        <dbReference type="Pfam" id="PF18267"/>
    </source>
</evidence>
<keyword evidence="2" id="KW-0285">Flavoprotein</keyword>
<dbReference type="PRINTS" id="PR00411">
    <property type="entry name" value="PNDRDTASEI"/>
</dbReference>
<dbReference type="Gene3D" id="3.30.390.30">
    <property type="match status" value="1"/>
</dbReference>
<dbReference type="PANTHER" id="PTHR43429">
    <property type="entry name" value="PYRIDINE NUCLEOTIDE-DISULFIDE OXIDOREDUCTASE DOMAIN-CONTAINING"/>
    <property type="match status" value="1"/>
</dbReference>
<evidence type="ECO:0000313" key="6">
    <source>
        <dbReference type="EMBL" id="SKB44440.1"/>
    </source>
</evidence>
<dbReference type="Proteomes" id="UP000243406">
    <property type="component" value="Unassembled WGS sequence"/>
</dbReference>
<dbReference type="OrthoDB" id="9807946at2"/>
<dbReference type="RefSeq" id="WP_079589376.1">
    <property type="nucleotide sequence ID" value="NZ_FUYN01000003.1"/>
</dbReference>
<dbReference type="AlphaFoldDB" id="A0A1T5BBQ7"/>
<evidence type="ECO:0000256" key="3">
    <source>
        <dbReference type="ARBA" id="ARBA00022827"/>
    </source>
</evidence>
<reference evidence="7" key="1">
    <citation type="submission" date="2017-02" db="EMBL/GenBank/DDBJ databases">
        <authorList>
            <person name="Varghese N."/>
            <person name="Submissions S."/>
        </authorList>
    </citation>
    <scope>NUCLEOTIDE SEQUENCE [LARGE SCALE GENOMIC DNA]</scope>
    <source>
        <strain evidence="7">ATCC 35199</strain>
    </source>
</reference>
<dbReference type="SUPFAM" id="SSF51905">
    <property type="entry name" value="FAD/NAD(P)-binding domain"/>
    <property type="match status" value="2"/>
</dbReference>
<comment type="cofactor">
    <cofactor evidence="1">
        <name>FAD</name>
        <dbReference type="ChEBI" id="CHEBI:57692"/>
    </cofactor>
</comment>
<dbReference type="InterPro" id="IPR050260">
    <property type="entry name" value="FAD-bd_OxRdtase"/>
</dbReference>